<dbReference type="InterPro" id="IPR011992">
    <property type="entry name" value="EF-hand-dom_pair"/>
</dbReference>
<proteinExistence type="predicted"/>
<evidence type="ECO:0000256" key="1">
    <source>
        <dbReference type="SAM" id="MobiDB-lite"/>
    </source>
</evidence>
<feature type="region of interest" description="Disordered" evidence="1">
    <location>
        <begin position="183"/>
        <end position="203"/>
    </location>
</feature>
<comment type="caution">
    <text evidence="3">The sequence shown here is derived from an EMBL/GenBank/DDBJ whole genome shotgun (WGS) entry which is preliminary data.</text>
</comment>
<feature type="region of interest" description="Disordered" evidence="1">
    <location>
        <begin position="118"/>
        <end position="161"/>
    </location>
</feature>
<feature type="compositionally biased region" description="Basic and acidic residues" evidence="1">
    <location>
        <begin position="125"/>
        <end position="152"/>
    </location>
</feature>
<dbReference type="GO" id="GO:0005509">
    <property type="term" value="F:calcium ion binding"/>
    <property type="evidence" value="ECO:0007669"/>
    <property type="project" value="InterPro"/>
</dbReference>
<dbReference type="Pfam" id="PF13202">
    <property type="entry name" value="EF-hand_5"/>
    <property type="match status" value="2"/>
</dbReference>
<feature type="domain" description="EF-hand" evidence="2">
    <location>
        <begin position="171"/>
        <end position="203"/>
    </location>
</feature>
<dbReference type="AlphaFoldDB" id="A0A317E5D2"/>
<gene>
    <name evidence="3" type="ORF">DKG75_09990</name>
</gene>
<dbReference type="InterPro" id="IPR018247">
    <property type="entry name" value="EF_Hand_1_Ca_BS"/>
</dbReference>
<keyword evidence="4" id="KW-1185">Reference proteome</keyword>
<feature type="region of interest" description="Disordered" evidence="1">
    <location>
        <begin position="13"/>
        <end position="47"/>
    </location>
</feature>
<name>A0A317E5D2_9PROT</name>
<feature type="compositionally biased region" description="Acidic residues" evidence="1">
    <location>
        <begin position="191"/>
        <end position="203"/>
    </location>
</feature>
<dbReference type="SUPFAM" id="SSF47473">
    <property type="entry name" value="EF-hand"/>
    <property type="match status" value="1"/>
</dbReference>
<dbReference type="PROSITE" id="PS00018">
    <property type="entry name" value="EF_HAND_1"/>
    <property type="match status" value="1"/>
</dbReference>
<dbReference type="Gene3D" id="1.10.238.10">
    <property type="entry name" value="EF-hand"/>
    <property type="match status" value="1"/>
</dbReference>
<dbReference type="EMBL" id="QGLF01000002">
    <property type="protein sequence ID" value="PWR22277.1"/>
    <property type="molecule type" value="Genomic_DNA"/>
</dbReference>
<evidence type="ECO:0000313" key="4">
    <source>
        <dbReference type="Proteomes" id="UP000246077"/>
    </source>
</evidence>
<evidence type="ECO:0000313" key="3">
    <source>
        <dbReference type="EMBL" id="PWR22277.1"/>
    </source>
</evidence>
<organism evidence="3 4">
    <name type="scientific">Zavarzinia compransoris</name>
    <dbReference type="NCBI Taxonomy" id="1264899"/>
    <lineage>
        <taxon>Bacteria</taxon>
        <taxon>Pseudomonadati</taxon>
        <taxon>Pseudomonadota</taxon>
        <taxon>Alphaproteobacteria</taxon>
        <taxon>Rhodospirillales</taxon>
        <taxon>Zavarziniaceae</taxon>
        <taxon>Zavarzinia</taxon>
    </lineage>
</organism>
<dbReference type="PROSITE" id="PS50222">
    <property type="entry name" value="EF_HAND_2"/>
    <property type="match status" value="1"/>
</dbReference>
<dbReference type="InterPro" id="IPR002048">
    <property type="entry name" value="EF_hand_dom"/>
</dbReference>
<protein>
    <recommendedName>
        <fullName evidence="2">EF-hand domain-containing protein</fullName>
    </recommendedName>
</protein>
<accession>A0A317E5D2</accession>
<evidence type="ECO:0000259" key="2">
    <source>
        <dbReference type="PROSITE" id="PS50222"/>
    </source>
</evidence>
<dbReference type="Proteomes" id="UP000246077">
    <property type="component" value="Unassembled WGS sequence"/>
</dbReference>
<reference evidence="4" key="1">
    <citation type="submission" date="2018-05" db="EMBL/GenBank/DDBJ databases">
        <title>Zavarzinia sp. HR-AS.</title>
        <authorList>
            <person name="Lee Y."/>
            <person name="Jeon C.O."/>
        </authorList>
    </citation>
    <scope>NUCLEOTIDE SEQUENCE [LARGE SCALE GENOMIC DNA]</scope>
    <source>
        <strain evidence="4">DSM 1231</strain>
    </source>
</reference>
<sequence length="203" mass="22006">MLLLALSVSACAGMDDTPDRRGPPPGMRAADRGPPPAAPVTAPGGRLLNTRGETDCAPLLTAWRQQADRNRDGRLDLAEVLADTDDFFTAVDTGKDGFLTAIELEAYRERIAPGAYADQAFARSNRGEDGGDRKQRTAGDPGPTRRIERRGQPDPVMAADANLDFRVAREELAAKVKERFARLDGNRDGDLDPGELEDYCPKD</sequence>